<evidence type="ECO:0000256" key="1">
    <source>
        <dbReference type="SAM" id="MobiDB-lite"/>
    </source>
</evidence>
<accession>A0A5B7HFA2</accession>
<sequence>MAASIYYNAKLSPFPQDQSQTRSCQSGGTVICVSPTATSSPYTPVAPLIKRKELQEQQHSSLETPQSCGVSQTVPPPLRLSLLQSEGHFNTSLPLCPRDP</sequence>
<reference evidence="2 3" key="1">
    <citation type="submission" date="2019-05" db="EMBL/GenBank/DDBJ databases">
        <title>Another draft genome of Portunus trituberculatus and its Hox gene families provides insights of decapod evolution.</title>
        <authorList>
            <person name="Jeong J.-H."/>
            <person name="Song I."/>
            <person name="Kim S."/>
            <person name="Choi T."/>
            <person name="Kim D."/>
            <person name="Ryu S."/>
            <person name="Kim W."/>
        </authorList>
    </citation>
    <scope>NUCLEOTIDE SEQUENCE [LARGE SCALE GENOMIC DNA]</scope>
    <source>
        <tissue evidence="2">Muscle</tissue>
    </source>
</reference>
<evidence type="ECO:0000313" key="3">
    <source>
        <dbReference type="Proteomes" id="UP000324222"/>
    </source>
</evidence>
<dbReference type="Proteomes" id="UP000324222">
    <property type="component" value="Unassembled WGS sequence"/>
</dbReference>
<comment type="caution">
    <text evidence="2">The sequence shown here is derived from an EMBL/GenBank/DDBJ whole genome shotgun (WGS) entry which is preliminary data.</text>
</comment>
<evidence type="ECO:0000313" key="2">
    <source>
        <dbReference type="EMBL" id="MPC68459.1"/>
    </source>
</evidence>
<protein>
    <submittedName>
        <fullName evidence="2">Uncharacterized protein</fullName>
    </submittedName>
</protein>
<keyword evidence="3" id="KW-1185">Reference proteome</keyword>
<organism evidence="2 3">
    <name type="scientific">Portunus trituberculatus</name>
    <name type="common">Swimming crab</name>
    <name type="synonym">Neptunus trituberculatus</name>
    <dbReference type="NCBI Taxonomy" id="210409"/>
    <lineage>
        <taxon>Eukaryota</taxon>
        <taxon>Metazoa</taxon>
        <taxon>Ecdysozoa</taxon>
        <taxon>Arthropoda</taxon>
        <taxon>Crustacea</taxon>
        <taxon>Multicrustacea</taxon>
        <taxon>Malacostraca</taxon>
        <taxon>Eumalacostraca</taxon>
        <taxon>Eucarida</taxon>
        <taxon>Decapoda</taxon>
        <taxon>Pleocyemata</taxon>
        <taxon>Brachyura</taxon>
        <taxon>Eubrachyura</taxon>
        <taxon>Portunoidea</taxon>
        <taxon>Portunidae</taxon>
        <taxon>Portuninae</taxon>
        <taxon>Portunus</taxon>
    </lineage>
</organism>
<name>A0A5B7HFA2_PORTR</name>
<dbReference type="EMBL" id="VSRR010027876">
    <property type="protein sequence ID" value="MPC68459.1"/>
    <property type="molecule type" value="Genomic_DNA"/>
</dbReference>
<feature type="compositionally biased region" description="Polar residues" evidence="1">
    <location>
        <begin position="57"/>
        <end position="73"/>
    </location>
</feature>
<dbReference type="AlphaFoldDB" id="A0A5B7HFA2"/>
<gene>
    <name evidence="2" type="ORF">E2C01_062661</name>
</gene>
<feature type="region of interest" description="Disordered" evidence="1">
    <location>
        <begin position="54"/>
        <end position="75"/>
    </location>
</feature>
<proteinExistence type="predicted"/>